<comment type="caution">
    <text evidence="1">The sequence shown here is derived from an EMBL/GenBank/DDBJ whole genome shotgun (WGS) entry which is preliminary data.</text>
</comment>
<reference evidence="1" key="1">
    <citation type="journal article" date="2014" name="Front. Microbiol.">
        <title>High frequency of phylogenetically diverse reductive dehalogenase-homologous genes in deep subseafloor sedimentary metagenomes.</title>
        <authorList>
            <person name="Kawai M."/>
            <person name="Futagami T."/>
            <person name="Toyoda A."/>
            <person name="Takaki Y."/>
            <person name="Nishi S."/>
            <person name="Hori S."/>
            <person name="Arai W."/>
            <person name="Tsubouchi T."/>
            <person name="Morono Y."/>
            <person name="Uchiyama I."/>
            <person name="Ito T."/>
            <person name="Fujiyama A."/>
            <person name="Inagaki F."/>
            <person name="Takami H."/>
        </authorList>
    </citation>
    <scope>NUCLEOTIDE SEQUENCE</scope>
    <source>
        <strain evidence="1">Expedition CK06-06</strain>
    </source>
</reference>
<feature type="non-terminal residue" evidence="1">
    <location>
        <position position="50"/>
    </location>
</feature>
<protein>
    <submittedName>
        <fullName evidence="1">Uncharacterized protein</fullName>
    </submittedName>
</protein>
<sequence>MPAAAVVIQTFGDFLGFNPHLYILISNGCFGKDGMFYASPASLDMEKIEP</sequence>
<accession>X1RS39</accession>
<name>X1RS39_9ZZZZ</name>
<evidence type="ECO:0000313" key="1">
    <source>
        <dbReference type="EMBL" id="GAI69801.1"/>
    </source>
</evidence>
<organism evidence="1">
    <name type="scientific">marine sediment metagenome</name>
    <dbReference type="NCBI Taxonomy" id="412755"/>
    <lineage>
        <taxon>unclassified sequences</taxon>
        <taxon>metagenomes</taxon>
        <taxon>ecological metagenomes</taxon>
    </lineage>
</organism>
<dbReference type="EMBL" id="BARV01044167">
    <property type="protein sequence ID" value="GAI69801.1"/>
    <property type="molecule type" value="Genomic_DNA"/>
</dbReference>
<gene>
    <name evidence="1" type="ORF">S06H3_65529</name>
</gene>
<proteinExistence type="predicted"/>
<dbReference type="AlphaFoldDB" id="X1RS39"/>